<dbReference type="InterPro" id="IPR057776">
    <property type="entry name" value="UTP23_sensor"/>
</dbReference>
<feature type="domain" description="UTP23 sensor motif region" evidence="3">
    <location>
        <begin position="156"/>
        <end position="175"/>
    </location>
</feature>
<keyword evidence="5" id="KW-1185">Reference proteome</keyword>
<dbReference type="Gene3D" id="3.40.50.1010">
    <property type="entry name" value="5'-nuclease"/>
    <property type="match status" value="1"/>
</dbReference>
<feature type="compositionally biased region" description="Basic residues" evidence="2">
    <location>
        <begin position="211"/>
        <end position="220"/>
    </location>
</feature>
<comment type="caution">
    <text evidence="4">The sequence shown here is derived from an EMBL/GenBank/DDBJ whole genome shotgun (WGS) entry which is preliminary data.</text>
</comment>
<protein>
    <recommendedName>
        <fullName evidence="3">UTP23 sensor motif region domain-containing protein</fullName>
    </recommendedName>
</protein>
<accession>A0ABR3RIT7</accession>
<evidence type="ECO:0000259" key="3">
    <source>
        <dbReference type="Pfam" id="PF24779"/>
    </source>
</evidence>
<evidence type="ECO:0000313" key="4">
    <source>
        <dbReference type="EMBL" id="KAL1604034.1"/>
    </source>
</evidence>
<evidence type="ECO:0000313" key="5">
    <source>
        <dbReference type="Proteomes" id="UP001521785"/>
    </source>
</evidence>
<feature type="compositionally biased region" description="Basic and acidic residues" evidence="2">
    <location>
        <begin position="103"/>
        <end position="113"/>
    </location>
</feature>
<evidence type="ECO:0000256" key="2">
    <source>
        <dbReference type="SAM" id="MobiDB-lite"/>
    </source>
</evidence>
<dbReference type="PANTHER" id="PTHR12416">
    <property type="entry name" value="RRNA-PROCESSING PROTEIN UTP23 HOMOLOG"/>
    <property type="match status" value="1"/>
</dbReference>
<keyword evidence="1" id="KW-0539">Nucleus</keyword>
<dbReference type="Proteomes" id="UP001521785">
    <property type="component" value="Unassembled WGS sequence"/>
</dbReference>
<organism evidence="4 5">
    <name type="scientific">Paraconiothyrium brasiliense</name>
    <dbReference type="NCBI Taxonomy" id="300254"/>
    <lineage>
        <taxon>Eukaryota</taxon>
        <taxon>Fungi</taxon>
        <taxon>Dikarya</taxon>
        <taxon>Ascomycota</taxon>
        <taxon>Pezizomycotina</taxon>
        <taxon>Dothideomycetes</taxon>
        <taxon>Pleosporomycetidae</taxon>
        <taxon>Pleosporales</taxon>
        <taxon>Massarineae</taxon>
        <taxon>Didymosphaeriaceae</taxon>
        <taxon>Paraconiothyrium</taxon>
    </lineage>
</organism>
<feature type="compositionally biased region" description="Low complexity" evidence="2">
    <location>
        <begin position="194"/>
        <end position="206"/>
    </location>
</feature>
<sequence length="237" mass="26569">MITQCCMRALYNSENKNDKLISWSKENLERRRCGHHELDEPLSALDCISSVIDPKGNNTNKHRLCVASQDRKVRSHLRTIPGVPLIYLERSVMIMEPMNTASEEQRDREEKSKFRQGLKGQRNPAQPPKRKREDEEGADDDNVEDQVTEEARPQKKKKRKGPKEPNPLSMKKAKKDTPASATKPKSTESKQPRPTAGSDDAPAADGEGAGPRKRRRKHKPKGEGDSAANVDGEATEA</sequence>
<name>A0ABR3RIT7_9PLEO</name>
<reference evidence="4 5" key="1">
    <citation type="submission" date="2024-02" db="EMBL/GenBank/DDBJ databases">
        <title>De novo assembly and annotation of 12 fungi associated with fruit tree decline syndrome in Ontario, Canada.</title>
        <authorList>
            <person name="Sulman M."/>
            <person name="Ellouze W."/>
            <person name="Ilyukhin E."/>
        </authorList>
    </citation>
    <scope>NUCLEOTIDE SEQUENCE [LARGE SCALE GENOMIC DNA]</scope>
    <source>
        <strain evidence="4 5">M42-189</strain>
    </source>
</reference>
<feature type="region of interest" description="Disordered" evidence="2">
    <location>
        <begin position="99"/>
        <end position="237"/>
    </location>
</feature>
<dbReference type="InterPro" id="IPR006984">
    <property type="entry name" value="Fcf1/UTP23"/>
</dbReference>
<dbReference type="Pfam" id="PF24779">
    <property type="entry name" value="UTP23_sensor"/>
    <property type="match status" value="1"/>
</dbReference>
<evidence type="ECO:0000256" key="1">
    <source>
        <dbReference type="ARBA" id="ARBA00023242"/>
    </source>
</evidence>
<feature type="compositionally biased region" description="Acidic residues" evidence="2">
    <location>
        <begin position="135"/>
        <end position="148"/>
    </location>
</feature>
<dbReference type="EMBL" id="JAKJXO020000006">
    <property type="protein sequence ID" value="KAL1604034.1"/>
    <property type="molecule type" value="Genomic_DNA"/>
</dbReference>
<dbReference type="Pfam" id="PF04900">
    <property type="entry name" value="Fcf1"/>
    <property type="match status" value="1"/>
</dbReference>
<gene>
    <name evidence="4" type="ORF">SLS60_005626</name>
</gene>
<proteinExistence type="predicted"/>